<dbReference type="PANTHER" id="PTHR11469">
    <property type="entry name" value="GLUCOSE-6-PHOSPHATE ISOMERASE"/>
    <property type="match status" value="1"/>
</dbReference>
<dbReference type="InterPro" id="IPR023096">
    <property type="entry name" value="G6P_Isomerase_C"/>
</dbReference>
<comment type="catalytic activity">
    <reaction evidence="6 7 8">
        <text>alpha-D-glucose 6-phosphate = beta-D-fructose 6-phosphate</text>
        <dbReference type="Rhea" id="RHEA:11816"/>
        <dbReference type="ChEBI" id="CHEBI:57634"/>
        <dbReference type="ChEBI" id="CHEBI:58225"/>
        <dbReference type="EC" id="5.3.1.9"/>
    </reaction>
</comment>
<dbReference type="NCBIfam" id="NF001211">
    <property type="entry name" value="PRK00179.1"/>
    <property type="match status" value="1"/>
</dbReference>
<dbReference type="InterPro" id="IPR035482">
    <property type="entry name" value="SIS_PGI_2"/>
</dbReference>
<dbReference type="PROSITE" id="PS00765">
    <property type="entry name" value="P_GLUCOSE_ISOMERASE_1"/>
    <property type="match status" value="1"/>
</dbReference>
<evidence type="ECO:0000256" key="8">
    <source>
        <dbReference type="RuleBase" id="RU000612"/>
    </source>
</evidence>
<feature type="active site" evidence="7">
    <location>
        <position position="513"/>
    </location>
</feature>
<feature type="active site" evidence="7">
    <location>
        <position position="385"/>
    </location>
</feature>
<dbReference type="EMBL" id="AP024714">
    <property type="protein sequence ID" value="BCX80432.1"/>
    <property type="molecule type" value="Genomic_DNA"/>
</dbReference>
<dbReference type="GO" id="GO:0051156">
    <property type="term" value="P:glucose 6-phosphate metabolic process"/>
    <property type="evidence" value="ECO:0007669"/>
    <property type="project" value="TreeGrafter"/>
</dbReference>
<comment type="pathway">
    <text evidence="1 7 8">Carbohydrate degradation; glycolysis; D-glyceraldehyde 3-phosphate and glycerone phosphate from D-glucose: step 2/4.</text>
</comment>
<dbReference type="GO" id="GO:0006094">
    <property type="term" value="P:gluconeogenesis"/>
    <property type="evidence" value="ECO:0007669"/>
    <property type="project" value="UniProtKB-UniRule"/>
</dbReference>
<evidence type="ECO:0000313" key="10">
    <source>
        <dbReference type="Proteomes" id="UP001321825"/>
    </source>
</evidence>
<comment type="function">
    <text evidence="7">Catalyzes the reversible isomerization of glucose-6-phosphate to fructose-6-phosphate.</text>
</comment>
<dbReference type="HAMAP" id="MF_00473">
    <property type="entry name" value="G6P_isomerase"/>
    <property type="match status" value="1"/>
</dbReference>
<evidence type="ECO:0000256" key="2">
    <source>
        <dbReference type="ARBA" id="ARBA00006604"/>
    </source>
</evidence>
<dbReference type="GO" id="GO:0004347">
    <property type="term" value="F:glucose-6-phosphate isomerase activity"/>
    <property type="evidence" value="ECO:0007669"/>
    <property type="project" value="UniProtKB-UniRule"/>
</dbReference>
<dbReference type="RefSeq" id="WP_317705420.1">
    <property type="nucleotide sequence ID" value="NZ_AP024714.1"/>
</dbReference>
<comment type="subcellular location">
    <subcellularLocation>
        <location evidence="7">Cytoplasm</location>
    </subcellularLocation>
</comment>
<organism evidence="9 10">
    <name type="scientific">Methylomarinovum caldicuralii</name>
    <dbReference type="NCBI Taxonomy" id="438856"/>
    <lineage>
        <taxon>Bacteria</taxon>
        <taxon>Pseudomonadati</taxon>
        <taxon>Pseudomonadota</taxon>
        <taxon>Gammaproteobacteria</taxon>
        <taxon>Methylococcales</taxon>
        <taxon>Methylothermaceae</taxon>
        <taxon>Methylomarinovum</taxon>
    </lineage>
</organism>
<keyword evidence="4 7" id="KW-0324">Glycolysis</keyword>
<dbReference type="Gene3D" id="3.40.50.10490">
    <property type="entry name" value="Glucose-6-phosphate isomerase like protein, domain 1"/>
    <property type="match status" value="2"/>
</dbReference>
<dbReference type="GO" id="GO:0048029">
    <property type="term" value="F:monosaccharide binding"/>
    <property type="evidence" value="ECO:0007669"/>
    <property type="project" value="TreeGrafter"/>
</dbReference>
<dbReference type="PROSITE" id="PS51463">
    <property type="entry name" value="P_GLUCOSE_ISOMERASE_3"/>
    <property type="match status" value="1"/>
</dbReference>
<dbReference type="GO" id="GO:0006096">
    <property type="term" value="P:glycolytic process"/>
    <property type="evidence" value="ECO:0007669"/>
    <property type="project" value="UniProtKB-UniRule"/>
</dbReference>
<dbReference type="InterPro" id="IPR035476">
    <property type="entry name" value="SIS_PGI_1"/>
</dbReference>
<dbReference type="PRINTS" id="PR00662">
    <property type="entry name" value="G6PISOMERASE"/>
</dbReference>
<dbReference type="EC" id="5.3.1.9" evidence="7"/>
<proteinExistence type="inferred from homology"/>
<name>A0AAU9BWX9_9GAMM</name>
<keyword evidence="7" id="KW-0963">Cytoplasm</keyword>
<evidence type="ECO:0000256" key="4">
    <source>
        <dbReference type="ARBA" id="ARBA00023152"/>
    </source>
</evidence>
<dbReference type="Gene3D" id="1.10.1390.10">
    <property type="match status" value="1"/>
</dbReference>
<comment type="pathway">
    <text evidence="7">Carbohydrate biosynthesis; gluconeogenesis.</text>
</comment>
<dbReference type="PANTHER" id="PTHR11469:SF1">
    <property type="entry name" value="GLUCOSE-6-PHOSPHATE ISOMERASE"/>
    <property type="match status" value="1"/>
</dbReference>
<dbReference type="GO" id="GO:0005829">
    <property type="term" value="C:cytosol"/>
    <property type="evidence" value="ECO:0007669"/>
    <property type="project" value="TreeGrafter"/>
</dbReference>
<dbReference type="InterPro" id="IPR001672">
    <property type="entry name" value="G6P_Isomerase"/>
</dbReference>
<keyword evidence="5 7" id="KW-0413">Isomerase</keyword>
<feature type="active site" description="Proton donor" evidence="7">
    <location>
        <position position="354"/>
    </location>
</feature>
<dbReference type="InterPro" id="IPR018189">
    <property type="entry name" value="Phosphoglucose_isomerase_CS"/>
</dbReference>
<accession>A0AAU9BWX9</accession>
<keyword evidence="3 7" id="KW-0312">Gluconeogenesis</keyword>
<protein>
    <recommendedName>
        <fullName evidence="7">Glucose-6-phosphate isomerase</fullName>
        <shortName evidence="7">GPI</shortName>
        <ecNumber evidence="7">5.3.1.9</ecNumber>
    </recommendedName>
    <alternativeName>
        <fullName evidence="7">Phosphoglucose isomerase</fullName>
        <shortName evidence="7">PGI</shortName>
    </alternativeName>
    <alternativeName>
        <fullName evidence="7">Phosphohexose isomerase</fullName>
        <shortName evidence="7">PHI</shortName>
    </alternativeName>
</protein>
<dbReference type="FunFam" id="1.10.1390.10:FF:000001">
    <property type="entry name" value="Glucose-6-phosphate isomerase"/>
    <property type="match status" value="1"/>
</dbReference>
<reference evidence="10" key="1">
    <citation type="journal article" date="2024" name="Int. J. Syst. Evol. Microbiol.">
        <title>Methylomarinovum tepidoasis sp. nov., a moderately thermophilic methanotroph of the family Methylothermaceae isolated from a deep-sea hydrothermal field.</title>
        <authorList>
            <person name="Hirayama H."/>
            <person name="Takaki Y."/>
            <person name="Abe M."/>
            <person name="Miyazaki M."/>
            <person name="Uematsu K."/>
            <person name="Matsui Y."/>
            <person name="Takai K."/>
        </authorList>
    </citation>
    <scope>NUCLEOTIDE SEQUENCE [LARGE SCALE GENOMIC DNA]</scope>
    <source>
        <strain evidence="10">IT-9</strain>
    </source>
</reference>
<comment type="similarity">
    <text evidence="2 7 8">Belongs to the GPI family.</text>
</comment>
<dbReference type="Pfam" id="PF00342">
    <property type="entry name" value="PGI"/>
    <property type="match status" value="1"/>
</dbReference>
<gene>
    <name evidence="7" type="primary">pgi</name>
    <name evidence="9" type="ORF">MIT9_P0005</name>
</gene>
<dbReference type="InterPro" id="IPR046348">
    <property type="entry name" value="SIS_dom_sf"/>
</dbReference>
<dbReference type="CDD" id="cd05016">
    <property type="entry name" value="SIS_PGI_2"/>
    <property type="match status" value="1"/>
</dbReference>
<evidence type="ECO:0000256" key="7">
    <source>
        <dbReference type="HAMAP-Rule" id="MF_00473"/>
    </source>
</evidence>
<dbReference type="PROSITE" id="PS00174">
    <property type="entry name" value="P_GLUCOSE_ISOMERASE_2"/>
    <property type="match status" value="1"/>
</dbReference>
<sequence length="549" mass="61888">MTTPTALPAWNALQAHWQEIAGQHLRDWFAADPQRCQRFSLRWGDILFDYSKHRITDKTQGLLLQLAQQSGLAARIEAMFGGEKINITEDRAVLHVALRNRSDRPIYVDGEDVMPAVRRVLTQMRRFSEQVRGGQWRGFTGRPITDVVNIGIGGSDLGPRMVTTALTPYHKEDLRVHYVANVDEADLIETLKGLDQETTLFLVVSKTFTTQETMTNARSARDWLLTAAGGDETAIARHFVAVSTNRHAVQAFGIDPDNMFEFWDWVGGRYSLWSAVGLSIALAVGMDRFEELLQGAFEMDEHFRTTPFSRNLPVIMGLLGIWYANFFGAESHAVLPYDQYLRHFPDHLQQLDMESNGKRVDLEGRVVDYATGPIVWGQTGTNGQHSFFQLLHQSTHLVPCDFLVAAHSHHELGDHHRILVANCLAQAEALMRGRTFEEARAELEAEGVPEDRLDLLAAAKTFPGNRPSSLFLYPKLTPRILGSLIACYEHKVFVQGAIWNINSFDQMGVELGKQLARRILPELEGGQIGEHDASTRALIEAYRHWQTRP</sequence>
<evidence type="ECO:0000256" key="1">
    <source>
        <dbReference type="ARBA" id="ARBA00004926"/>
    </source>
</evidence>
<keyword evidence="10" id="KW-1185">Reference proteome</keyword>
<dbReference type="SUPFAM" id="SSF53697">
    <property type="entry name" value="SIS domain"/>
    <property type="match status" value="1"/>
</dbReference>
<dbReference type="KEGG" id="mcau:MIT9_P0005"/>
<dbReference type="FunFam" id="3.40.50.10490:FF:000004">
    <property type="entry name" value="Glucose-6-phosphate isomerase"/>
    <property type="match status" value="1"/>
</dbReference>
<dbReference type="Proteomes" id="UP001321825">
    <property type="component" value="Chromosome"/>
</dbReference>
<evidence type="ECO:0000256" key="6">
    <source>
        <dbReference type="ARBA" id="ARBA00029321"/>
    </source>
</evidence>
<evidence type="ECO:0000256" key="5">
    <source>
        <dbReference type="ARBA" id="ARBA00023235"/>
    </source>
</evidence>
<dbReference type="CDD" id="cd05015">
    <property type="entry name" value="SIS_PGI_1"/>
    <property type="match status" value="1"/>
</dbReference>
<dbReference type="GO" id="GO:0097367">
    <property type="term" value="F:carbohydrate derivative binding"/>
    <property type="evidence" value="ECO:0007669"/>
    <property type="project" value="InterPro"/>
</dbReference>
<dbReference type="AlphaFoldDB" id="A0AAU9BWX9"/>
<evidence type="ECO:0000313" key="9">
    <source>
        <dbReference type="EMBL" id="BCX80432.1"/>
    </source>
</evidence>
<evidence type="ECO:0000256" key="3">
    <source>
        <dbReference type="ARBA" id="ARBA00022432"/>
    </source>
</evidence>